<dbReference type="RefSeq" id="WP_023979115.1">
    <property type="nucleotide sequence ID" value="NZ_CBLX010000013.1"/>
</dbReference>
<dbReference type="InterPro" id="IPR051599">
    <property type="entry name" value="Cell_Envelope_Assoc"/>
</dbReference>
<dbReference type="PANTHER" id="PTHR30336">
    <property type="entry name" value="INNER MEMBRANE PROTEIN, PROBABLE PERMEASE"/>
    <property type="match status" value="1"/>
</dbReference>
<dbReference type="EMBL" id="CBLX010000013">
    <property type="protein sequence ID" value="CDG40215.1"/>
    <property type="molecule type" value="Genomic_DNA"/>
</dbReference>
<dbReference type="Gene3D" id="3.40.50.620">
    <property type="entry name" value="HUPs"/>
    <property type="match status" value="1"/>
</dbReference>
<reference evidence="2 3" key="2">
    <citation type="journal article" date="2014" name="PLoS ONE">
        <title>Evolution of mitochondria reconstructed from the energy metabolism of living bacteria.</title>
        <authorList>
            <person name="Degli Esposti M."/>
            <person name="Chouaia B."/>
            <person name="Comandatore F."/>
            <person name="Crotti E."/>
            <person name="Sassera D."/>
            <person name="Lievens P.M."/>
            <person name="Daffonchio D."/>
            <person name="Bandi C."/>
        </authorList>
    </citation>
    <scope>NUCLEOTIDE SEQUENCE [LARGE SCALE GENOMIC DNA]</scope>
    <source>
        <strain evidence="2 3">SF2.1</strain>
    </source>
</reference>
<dbReference type="Pfam" id="PF02698">
    <property type="entry name" value="DUF218"/>
    <property type="match status" value="1"/>
</dbReference>
<dbReference type="Gene3D" id="1.10.3620.10">
    <property type="entry name" value="YdcF like domain"/>
    <property type="match status" value="1"/>
</dbReference>
<dbReference type="InterPro" id="IPR014729">
    <property type="entry name" value="Rossmann-like_a/b/a_fold"/>
</dbReference>
<reference evidence="2 3" key="1">
    <citation type="journal article" date="2014" name="Genome Biol. Evol.">
        <title>Acetic acid bacteria genomes reveal functional traits for adaptation to life in insect guts.</title>
        <authorList>
            <person name="Chouaia B."/>
            <person name="Gaiarsa S."/>
            <person name="Crotti E."/>
            <person name="Comandatore F."/>
            <person name="Degli Esposti M."/>
            <person name="Ricci I."/>
            <person name="Alma A."/>
            <person name="Favia G."/>
            <person name="Bandi C."/>
            <person name="Daffonchio D."/>
        </authorList>
    </citation>
    <scope>NUCLEOTIDE SEQUENCE [LARGE SCALE GENOMIC DNA]</scope>
    <source>
        <strain evidence="2 3">SF2.1</strain>
    </source>
</reference>
<dbReference type="Proteomes" id="UP000027583">
    <property type="component" value="Unassembled WGS sequence"/>
</dbReference>
<feature type="domain" description="DUF218" evidence="1">
    <location>
        <begin position="50"/>
        <end position="169"/>
    </location>
</feature>
<dbReference type="CDD" id="cd06259">
    <property type="entry name" value="YdcF-like"/>
    <property type="match status" value="1"/>
</dbReference>
<dbReference type="InterPro" id="IPR003848">
    <property type="entry name" value="DUF218"/>
</dbReference>
<evidence type="ECO:0000313" key="2">
    <source>
        <dbReference type="EMBL" id="CDG40215.1"/>
    </source>
</evidence>
<dbReference type="GO" id="GO:0005886">
    <property type="term" value="C:plasma membrane"/>
    <property type="evidence" value="ECO:0007669"/>
    <property type="project" value="TreeGrafter"/>
</dbReference>
<evidence type="ECO:0000313" key="3">
    <source>
        <dbReference type="Proteomes" id="UP000027583"/>
    </source>
</evidence>
<dbReference type="eggNOG" id="COG1434">
    <property type="taxonomic scope" value="Bacteria"/>
</dbReference>
<protein>
    <submittedName>
        <fullName evidence="2">Protein ydcF</fullName>
    </submittedName>
</protein>
<organism evidence="2 3">
    <name type="scientific">Asaia bogorensis</name>
    <dbReference type="NCBI Taxonomy" id="91915"/>
    <lineage>
        <taxon>Bacteria</taxon>
        <taxon>Pseudomonadati</taxon>
        <taxon>Pseudomonadota</taxon>
        <taxon>Alphaproteobacteria</taxon>
        <taxon>Acetobacterales</taxon>
        <taxon>Acetobacteraceae</taxon>
        <taxon>Asaia</taxon>
    </lineage>
</organism>
<gene>
    <name evidence="2" type="ORF">ASAP_2170</name>
</gene>
<dbReference type="PANTHER" id="PTHR30336:SF20">
    <property type="entry name" value="DUF218 DOMAIN-CONTAINING PROTEIN"/>
    <property type="match status" value="1"/>
</dbReference>
<proteinExistence type="predicted"/>
<evidence type="ECO:0000259" key="1">
    <source>
        <dbReference type="Pfam" id="PF02698"/>
    </source>
</evidence>
<accession>A0A060QH32</accession>
<name>A0A060QH32_9PROT</name>
<dbReference type="AlphaFoldDB" id="A0A060QH32"/>
<comment type="caution">
    <text evidence="2">The sequence shown here is derived from an EMBL/GenBank/DDBJ whole genome shotgun (WGS) entry which is preliminary data.</text>
</comment>
<sequence length="250" mass="27376">MTHPDFSALEQPEIREAADRITGYLALTSVDDAPNRIDLVCLAGNGVLACVDHATSLARQHDCLLLITGGIGHSTPPLVAALASRLDCAPSALADLSEAELISRLIAADSLIARDQIILETRSTNTGENAAFTREALDELGLKPHHVVLVQDPLLQRRTDATFHHVWRDQPTLFFSSPPFTPRLGEAVTSESWTEERYLSLLLGEIPRLQDTATGYGPAGRGFIGHIDVPEAVIEVHHKLDRAFLDMRRR</sequence>